<dbReference type="InterPro" id="IPR017039">
    <property type="entry name" value="Virul_fac_BrkB"/>
</dbReference>
<feature type="transmembrane region" description="Helical" evidence="6">
    <location>
        <begin position="112"/>
        <end position="132"/>
    </location>
</feature>
<feature type="transmembrane region" description="Helical" evidence="6">
    <location>
        <begin position="197"/>
        <end position="221"/>
    </location>
</feature>
<name>A0ABS1R5K9_9SPHI</name>
<evidence type="ECO:0000256" key="1">
    <source>
        <dbReference type="ARBA" id="ARBA00004651"/>
    </source>
</evidence>
<accession>A0ABS1R5K9</accession>
<reference evidence="7 8" key="1">
    <citation type="submission" date="2021-01" db="EMBL/GenBank/DDBJ databases">
        <title>C459-1 draft genome sequence.</title>
        <authorList>
            <person name="Zhang X.-F."/>
        </authorList>
    </citation>
    <scope>NUCLEOTIDE SEQUENCE [LARGE SCALE GENOMIC DNA]</scope>
    <source>
        <strain evidence="8">C459-1</strain>
    </source>
</reference>
<evidence type="ECO:0000256" key="3">
    <source>
        <dbReference type="ARBA" id="ARBA00022692"/>
    </source>
</evidence>
<dbReference type="PANTHER" id="PTHR30213">
    <property type="entry name" value="INNER MEMBRANE PROTEIN YHJD"/>
    <property type="match status" value="1"/>
</dbReference>
<dbReference type="EMBL" id="JAERTY010000008">
    <property type="protein sequence ID" value="MBL1410001.1"/>
    <property type="molecule type" value="Genomic_DNA"/>
</dbReference>
<dbReference type="PIRSF" id="PIRSF035875">
    <property type="entry name" value="RNase_BN"/>
    <property type="match status" value="1"/>
</dbReference>
<evidence type="ECO:0000256" key="4">
    <source>
        <dbReference type="ARBA" id="ARBA00022989"/>
    </source>
</evidence>
<feature type="transmembrane region" description="Helical" evidence="6">
    <location>
        <begin position="263"/>
        <end position="288"/>
    </location>
</feature>
<evidence type="ECO:0000313" key="8">
    <source>
        <dbReference type="Proteomes" id="UP000625283"/>
    </source>
</evidence>
<sequence>MQNNTEETKEKNTLVKKLNGFGRLLIDAGNGFIDDNCMKLSASLAYYTVFSIGPLLIILVWALGFLYGNHLEGPDGAQNTVMSELTDLLGPDISKLLESAVQKISFENKSSIGLVIGISTLIVTATTIFVDIQNSINTIWKIKVKPKKGWLKLIINRLISFSMILGLSFLLMASLLISSVIGILARHIGNLLGDWDIQLLGWINSGITFIVIAVLFGFIFAFLPDAKVRFRDILGGSIFTTILFMIGKYGISLYLSVNATATAYGAAGSIIILLAWVYYSAAILYFGAEFTKEYAIRYGKGVTPASFAVLIKQTELEIDPSKENQNTSRKKQNSI</sequence>
<comment type="subcellular location">
    <subcellularLocation>
        <location evidence="1">Cell membrane</location>
        <topology evidence="1">Multi-pass membrane protein</topology>
    </subcellularLocation>
</comment>
<evidence type="ECO:0000256" key="2">
    <source>
        <dbReference type="ARBA" id="ARBA00022475"/>
    </source>
</evidence>
<evidence type="ECO:0000256" key="5">
    <source>
        <dbReference type="ARBA" id="ARBA00023136"/>
    </source>
</evidence>
<evidence type="ECO:0000256" key="6">
    <source>
        <dbReference type="SAM" id="Phobius"/>
    </source>
</evidence>
<keyword evidence="4 6" id="KW-1133">Transmembrane helix</keyword>
<gene>
    <name evidence="7" type="ORF">JKG61_14695</name>
</gene>
<dbReference type="PANTHER" id="PTHR30213:SF1">
    <property type="entry name" value="INNER MEMBRANE PROTEIN YHJD"/>
    <property type="match status" value="1"/>
</dbReference>
<keyword evidence="2" id="KW-1003">Cell membrane</keyword>
<dbReference type="RefSeq" id="WP_202103710.1">
    <property type="nucleotide sequence ID" value="NZ_JAERTY010000008.1"/>
</dbReference>
<feature type="transmembrane region" description="Helical" evidence="6">
    <location>
        <begin position="44"/>
        <end position="67"/>
    </location>
</feature>
<dbReference type="NCBIfam" id="TIGR00765">
    <property type="entry name" value="yihY_not_rbn"/>
    <property type="match status" value="1"/>
</dbReference>
<keyword evidence="5 6" id="KW-0472">Membrane</keyword>
<proteinExistence type="predicted"/>
<protein>
    <submittedName>
        <fullName evidence="7">YihY/virulence factor BrkB family protein</fullName>
    </submittedName>
</protein>
<dbReference type="Pfam" id="PF03631">
    <property type="entry name" value="Virul_fac_BrkB"/>
    <property type="match status" value="1"/>
</dbReference>
<feature type="transmembrane region" description="Helical" evidence="6">
    <location>
        <begin position="153"/>
        <end position="185"/>
    </location>
</feature>
<feature type="transmembrane region" description="Helical" evidence="6">
    <location>
        <begin position="233"/>
        <end position="251"/>
    </location>
</feature>
<comment type="caution">
    <text evidence="7">The sequence shown here is derived from an EMBL/GenBank/DDBJ whole genome shotgun (WGS) entry which is preliminary data.</text>
</comment>
<keyword evidence="3 6" id="KW-0812">Transmembrane</keyword>
<keyword evidence="8" id="KW-1185">Reference proteome</keyword>
<dbReference type="Proteomes" id="UP000625283">
    <property type="component" value="Unassembled WGS sequence"/>
</dbReference>
<organism evidence="7 8">
    <name type="scientific">Sphingobacterium faecale</name>
    <dbReference type="NCBI Taxonomy" id="2803775"/>
    <lineage>
        <taxon>Bacteria</taxon>
        <taxon>Pseudomonadati</taxon>
        <taxon>Bacteroidota</taxon>
        <taxon>Sphingobacteriia</taxon>
        <taxon>Sphingobacteriales</taxon>
        <taxon>Sphingobacteriaceae</taxon>
        <taxon>Sphingobacterium</taxon>
    </lineage>
</organism>
<evidence type="ECO:0000313" key="7">
    <source>
        <dbReference type="EMBL" id="MBL1410001.1"/>
    </source>
</evidence>